<dbReference type="Pfam" id="PF00072">
    <property type="entry name" value="Response_reg"/>
    <property type="match status" value="1"/>
</dbReference>
<sequence length="739" mass="80760">MRPAIRLSLANDSLECVAASASASRWLGCAREELIGRPLRAISRELAEAIGPQLEALARREPEDLQVLELPVSMAAPGGARELRVVLVPEPDTLLVSWAELEQSERQRALMLESMTHTKHGIVLTDARGVTLWCNQGFTKTCGYTLEELVGTRLGQLLQGPDTDPLEAARIRECVRRGAGFETELLNYDKAGEPYWVRIEAEPFVDRDGERYFLGIQVDITAERERAEALTASEARLRATLTASKDAIYWLEAARDASGEIEDFEFIDVNEAVEAELGMTRAQLIGERINVLFPINLSAGFFERYKAVVETGESYRNEYEIPRDAAASGYYQQLVMKIGDGVVIFNRNLTEDRTREMAQRQSLRMAALGRLASGIAHDFNNVLAGIGFSAELLQARVEDPESQAIIASIAQSTIRAGHFVKQVLMFARRTERDLAPQLLDEAFADSLAMIARSMPATVELHIELAPRLCVMADVGQLEQLITNLVTNARQALGGRGGIWVELRERCRDALPESQRPADETERCAVLSVRDDGSGIEQGALEHIFDPFFTTKPAEEGTGLGLSIVHSIVEAHRGRISVTSQVDVGTEFTVSLPLMAASAEAQDPAEAAEPSAALDGLGVLLVDDDELIVESLGAALEFAGHRVHVCSDPACAVDVLRDHPGEIRVALVDLNMPGTTGLELAAQLRAQQPGLVVCMMTGDWTPLEEEDLRAAGIAKVLTKPFTSKELQRELGELLGPERAV</sequence>
<dbReference type="PANTHER" id="PTHR43065">
    <property type="entry name" value="SENSOR HISTIDINE KINASE"/>
    <property type="match status" value="1"/>
</dbReference>
<dbReference type="SMART" id="SM00086">
    <property type="entry name" value="PAC"/>
    <property type="match status" value="1"/>
</dbReference>
<feature type="domain" description="PAC" evidence="13">
    <location>
        <begin position="179"/>
        <end position="232"/>
    </location>
</feature>
<evidence type="ECO:0000256" key="4">
    <source>
        <dbReference type="ARBA" id="ARBA00022679"/>
    </source>
</evidence>
<dbReference type="STRING" id="391625.PPSIR1_31378"/>
<dbReference type="PROSITE" id="PS50113">
    <property type="entry name" value="PAC"/>
    <property type="match status" value="1"/>
</dbReference>
<dbReference type="PRINTS" id="PR00344">
    <property type="entry name" value="BCTRLSENSOR"/>
</dbReference>
<dbReference type="InterPro" id="IPR004358">
    <property type="entry name" value="Sig_transdc_His_kin-like_C"/>
</dbReference>
<evidence type="ECO:0000256" key="2">
    <source>
        <dbReference type="ARBA" id="ARBA00012438"/>
    </source>
</evidence>
<dbReference type="Gene3D" id="3.30.450.20">
    <property type="entry name" value="PAS domain"/>
    <property type="match status" value="3"/>
</dbReference>
<evidence type="ECO:0000256" key="3">
    <source>
        <dbReference type="ARBA" id="ARBA00022553"/>
    </source>
</evidence>
<dbReference type="SUPFAM" id="SSF55785">
    <property type="entry name" value="PYP-like sensor domain (PAS domain)"/>
    <property type="match status" value="2"/>
</dbReference>
<evidence type="ECO:0000259" key="12">
    <source>
        <dbReference type="PROSITE" id="PS50112"/>
    </source>
</evidence>
<dbReference type="InterPro" id="IPR036890">
    <property type="entry name" value="HATPase_C_sf"/>
</dbReference>
<dbReference type="InterPro" id="IPR036097">
    <property type="entry name" value="HisK_dim/P_sf"/>
</dbReference>
<dbReference type="SUPFAM" id="SSF47384">
    <property type="entry name" value="Homodimeric domain of signal transducing histidine kinase"/>
    <property type="match status" value="1"/>
</dbReference>
<dbReference type="PROSITE" id="PS50109">
    <property type="entry name" value="HIS_KIN"/>
    <property type="match status" value="1"/>
</dbReference>
<organism evidence="14 15">
    <name type="scientific">Plesiocystis pacifica SIR-1</name>
    <dbReference type="NCBI Taxonomy" id="391625"/>
    <lineage>
        <taxon>Bacteria</taxon>
        <taxon>Pseudomonadati</taxon>
        <taxon>Myxococcota</taxon>
        <taxon>Polyangia</taxon>
        <taxon>Nannocystales</taxon>
        <taxon>Nannocystaceae</taxon>
        <taxon>Plesiocystis</taxon>
    </lineage>
</organism>
<evidence type="ECO:0000313" key="15">
    <source>
        <dbReference type="Proteomes" id="UP000005801"/>
    </source>
</evidence>
<dbReference type="InterPro" id="IPR001610">
    <property type="entry name" value="PAC"/>
</dbReference>
<dbReference type="Proteomes" id="UP000005801">
    <property type="component" value="Unassembled WGS sequence"/>
</dbReference>
<dbReference type="EMBL" id="ABCS01000072">
    <property type="protein sequence ID" value="EDM76129.1"/>
    <property type="molecule type" value="Genomic_DNA"/>
</dbReference>
<evidence type="ECO:0000256" key="8">
    <source>
        <dbReference type="ARBA" id="ARBA00023012"/>
    </source>
</evidence>
<keyword evidence="5" id="KW-0547">Nucleotide-binding</keyword>
<dbReference type="PANTHER" id="PTHR43065:SF46">
    <property type="entry name" value="C4-DICARBOXYLATE TRANSPORT SENSOR PROTEIN DCTB"/>
    <property type="match status" value="1"/>
</dbReference>
<dbReference type="SUPFAM" id="SSF55874">
    <property type="entry name" value="ATPase domain of HSP90 chaperone/DNA topoisomerase II/histidine kinase"/>
    <property type="match status" value="1"/>
</dbReference>
<evidence type="ECO:0000256" key="1">
    <source>
        <dbReference type="ARBA" id="ARBA00000085"/>
    </source>
</evidence>
<dbReference type="InterPro" id="IPR011006">
    <property type="entry name" value="CheY-like_superfamily"/>
</dbReference>
<dbReference type="CDD" id="cd00130">
    <property type="entry name" value="PAS"/>
    <property type="match status" value="2"/>
</dbReference>
<dbReference type="GO" id="GO:0000155">
    <property type="term" value="F:phosphorelay sensor kinase activity"/>
    <property type="evidence" value="ECO:0007669"/>
    <property type="project" value="InterPro"/>
</dbReference>
<dbReference type="Gene3D" id="3.30.565.10">
    <property type="entry name" value="Histidine kinase-like ATPase, C-terminal domain"/>
    <property type="match status" value="1"/>
</dbReference>
<dbReference type="Pfam" id="PF00512">
    <property type="entry name" value="HisKA"/>
    <property type="match status" value="1"/>
</dbReference>
<comment type="caution">
    <text evidence="14">The sequence shown here is derived from an EMBL/GenBank/DDBJ whole genome shotgun (WGS) entry which is preliminary data.</text>
</comment>
<keyword evidence="6 14" id="KW-0418">Kinase</keyword>
<dbReference type="RefSeq" id="WP_006974728.1">
    <property type="nucleotide sequence ID" value="NZ_ABCS01000072.1"/>
</dbReference>
<dbReference type="InterPro" id="IPR000014">
    <property type="entry name" value="PAS"/>
</dbReference>
<proteinExistence type="predicted"/>
<evidence type="ECO:0000256" key="9">
    <source>
        <dbReference type="PROSITE-ProRule" id="PRU00169"/>
    </source>
</evidence>
<feature type="domain" description="Histidine kinase" evidence="10">
    <location>
        <begin position="374"/>
        <end position="595"/>
    </location>
</feature>
<dbReference type="InterPro" id="IPR001789">
    <property type="entry name" value="Sig_transdc_resp-reg_receiver"/>
</dbReference>
<dbReference type="GO" id="GO:0005524">
    <property type="term" value="F:ATP binding"/>
    <property type="evidence" value="ECO:0007669"/>
    <property type="project" value="UniProtKB-KW"/>
</dbReference>
<dbReference type="Pfam" id="PF02518">
    <property type="entry name" value="HATPase_c"/>
    <property type="match status" value="1"/>
</dbReference>
<dbReference type="InterPro" id="IPR003594">
    <property type="entry name" value="HATPase_dom"/>
</dbReference>
<dbReference type="eggNOG" id="COG3852">
    <property type="taxonomic scope" value="Bacteria"/>
</dbReference>
<feature type="domain" description="PAS" evidence="12">
    <location>
        <begin position="104"/>
        <end position="178"/>
    </location>
</feature>
<evidence type="ECO:0000259" key="13">
    <source>
        <dbReference type="PROSITE" id="PS50113"/>
    </source>
</evidence>
<keyword evidence="15" id="KW-1185">Reference proteome</keyword>
<evidence type="ECO:0000256" key="5">
    <source>
        <dbReference type="ARBA" id="ARBA00022741"/>
    </source>
</evidence>
<evidence type="ECO:0000313" key="14">
    <source>
        <dbReference type="EMBL" id="EDM76129.1"/>
    </source>
</evidence>
<feature type="domain" description="Response regulatory" evidence="11">
    <location>
        <begin position="617"/>
        <end position="733"/>
    </location>
</feature>
<dbReference type="Gene3D" id="1.10.287.130">
    <property type="match status" value="1"/>
</dbReference>
<comment type="catalytic activity">
    <reaction evidence="1">
        <text>ATP + protein L-histidine = ADP + protein N-phospho-L-histidine.</text>
        <dbReference type="EC" id="2.7.13.3"/>
    </reaction>
</comment>
<dbReference type="CDD" id="cd17546">
    <property type="entry name" value="REC_hyHK_CKI1_RcsC-like"/>
    <property type="match status" value="1"/>
</dbReference>
<dbReference type="EC" id="2.7.13.3" evidence="2"/>
<dbReference type="InterPro" id="IPR003661">
    <property type="entry name" value="HisK_dim/P_dom"/>
</dbReference>
<dbReference type="OrthoDB" id="9813024at2"/>
<dbReference type="SMART" id="SM00448">
    <property type="entry name" value="REC"/>
    <property type="match status" value="1"/>
</dbReference>
<dbReference type="NCBIfam" id="TIGR00229">
    <property type="entry name" value="sensory_box"/>
    <property type="match status" value="1"/>
</dbReference>
<reference evidence="14 15" key="1">
    <citation type="submission" date="2007-06" db="EMBL/GenBank/DDBJ databases">
        <authorList>
            <person name="Shimkets L."/>
            <person name="Ferriera S."/>
            <person name="Johnson J."/>
            <person name="Kravitz S."/>
            <person name="Beeson K."/>
            <person name="Sutton G."/>
            <person name="Rogers Y.-H."/>
            <person name="Friedman R."/>
            <person name="Frazier M."/>
            <person name="Venter J.C."/>
        </authorList>
    </citation>
    <scope>NUCLEOTIDE SEQUENCE [LARGE SCALE GENOMIC DNA]</scope>
    <source>
        <strain evidence="14 15">SIR-1</strain>
    </source>
</reference>
<evidence type="ECO:0000259" key="10">
    <source>
        <dbReference type="PROSITE" id="PS50109"/>
    </source>
</evidence>
<dbReference type="Pfam" id="PF13426">
    <property type="entry name" value="PAS_9"/>
    <property type="match status" value="2"/>
</dbReference>
<keyword evidence="4" id="KW-0808">Transferase</keyword>
<dbReference type="SMART" id="SM00388">
    <property type="entry name" value="HisKA"/>
    <property type="match status" value="1"/>
</dbReference>
<dbReference type="InterPro" id="IPR005467">
    <property type="entry name" value="His_kinase_dom"/>
</dbReference>
<dbReference type="PROSITE" id="PS50110">
    <property type="entry name" value="RESPONSE_REGULATORY"/>
    <property type="match status" value="1"/>
</dbReference>
<evidence type="ECO:0000256" key="7">
    <source>
        <dbReference type="ARBA" id="ARBA00022840"/>
    </source>
</evidence>
<evidence type="ECO:0000259" key="11">
    <source>
        <dbReference type="PROSITE" id="PS50110"/>
    </source>
</evidence>
<keyword evidence="7" id="KW-0067">ATP-binding</keyword>
<keyword evidence="3 9" id="KW-0597">Phosphoprotein</keyword>
<protein>
    <recommendedName>
        <fullName evidence="2">histidine kinase</fullName>
        <ecNumber evidence="2">2.7.13.3</ecNumber>
    </recommendedName>
</protein>
<dbReference type="PROSITE" id="PS50112">
    <property type="entry name" value="PAS"/>
    <property type="match status" value="1"/>
</dbReference>
<dbReference type="InterPro" id="IPR035965">
    <property type="entry name" value="PAS-like_dom_sf"/>
</dbReference>
<evidence type="ECO:0000256" key="6">
    <source>
        <dbReference type="ARBA" id="ARBA00022777"/>
    </source>
</evidence>
<dbReference type="SMART" id="SM00091">
    <property type="entry name" value="PAS"/>
    <property type="match status" value="2"/>
</dbReference>
<dbReference type="CDD" id="cd00082">
    <property type="entry name" value="HisKA"/>
    <property type="match status" value="1"/>
</dbReference>
<feature type="modified residue" description="4-aspartylphosphate" evidence="9">
    <location>
        <position position="668"/>
    </location>
</feature>
<gene>
    <name evidence="14" type="ORF">PPSIR1_31378</name>
</gene>
<accession>A6GDD8</accession>
<dbReference type="Gene3D" id="3.40.50.2300">
    <property type="match status" value="1"/>
</dbReference>
<name>A6GDD8_9BACT</name>
<dbReference type="SMART" id="SM00387">
    <property type="entry name" value="HATPase_c"/>
    <property type="match status" value="1"/>
</dbReference>
<dbReference type="SUPFAM" id="SSF52172">
    <property type="entry name" value="CheY-like"/>
    <property type="match status" value="1"/>
</dbReference>
<dbReference type="InterPro" id="IPR000700">
    <property type="entry name" value="PAS-assoc_C"/>
</dbReference>
<dbReference type="AlphaFoldDB" id="A6GDD8"/>
<keyword evidence="8" id="KW-0902">Two-component regulatory system</keyword>